<feature type="region of interest" description="Disordered" evidence="1">
    <location>
        <begin position="50"/>
        <end position="77"/>
    </location>
</feature>
<reference evidence="3" key="1">
    <citation type="journal article" date="2019" name="Int. J. Syst. Evol. Microbiol.">
        <title>The Global Catalogue of Microorganisms (GCM) 10K type strain sequencing project: providing services to taxonomists for standard genome sequencing and annotation.</title>
        <authorList>
            <consortium name="The Broad Institute Genomics Platform"/>
            <consortium name="The Broad Institute Genome Sequencing Center for Infectious Disease"/>
            <person name="Wu L."/>
            <person name="Ma J."/>
        </authorList>
    </citation>
    <scope>NUCLEOTIDE SEQUENCE [LARGE SCALE GENOMIC DNA]</scope>
    <source>
        <strain evidence="3">TBRC 1276</strain>
    </source>
</reference>
<evidence type="ECO:0008006" key="4">
    <source>
        <dbReference type="Google" id="ProtNLM"/>
    </source>
</evidence>
<evidence type="ECO:0000313" key="2">
    <source>
        <dbReference type="EMBL" id="MFC4016019.1"/>
    </source>
</evidence>
<feature type="compositionally biased region" description="Basic and acidic residues" evidence="1">
    <location>
        <begin position="55"/>
        <end position="64"/>
    </location>
</feature>
<sequence>MSRTKGQLAGELVARAQTAGIGFRALVADCFYGPGESPHFIAGLEAAAHPVRGGRQAEHPDPDRHRWHADPGPARPAGRMVLTVSSRPLASGPAPLPRWAY</sequence>
<comment type="caution">
    <text evidence="2">The sequence shown here is derived from an EMBL/GenBank/DDBJ whole genome shotgun (WGS) entry which is preliminary data.</text>
</comment>
<organism evidence="2 3">
    <name type="scientific">Nonomuraea purpurea</name>
    <dbReference type="NCBI Taxonomy" id="1849276"/>
    <lineage>
        <taxon>Bacteria</taxon>
        <taxon>Bacillati</taxon>
        <taxon>Actinomycetota</taxon>
        <taxon>Actinomycetes</taxon>
        <taxon>Streptosporangiales</taxon>
        <taxon>Streptosporangiaceae</taxon>
        <taxon>Nonomuraea</taxon>
    </lineage>
</organism>
<dbReference type="RefSeq" id="WP_379535814.1">
    <property type="nucleotide sequence ID" value="NZ_JBHSBI010000054.1"/>
</dbReference>
<evidence type="ECO:0000313" key="3">
    <source>
        <dbReference type="Proteomes" id="UP001595851"/>
    </source>
</evidence>
<proteinExistence type="predicted"/>
<dbReference type="EMBL" id="JBHSBI010000054">
    <property type="protein sequence ID" value="MFC4016019.1"/>
    <property type="molecule type" value="Genomic_DNA"/>
</dbReference>
<gene>
    <name evidence="2" type="ORF">ACFOY2_53030</name>
</gene>
<accession>A0ABV8GUU9</accession>
<name>A0ABV8GUU9_9ACTN</name>
<keyword evidence="3" id="KW-1185">Reference proteome</keyword>
<protein>
    <recommendedName>
        <fullName evidence="4">Transposase IS701-like DDE domain-containing protein</fullName>
    </recommendedName>
</protein>
<evidence type="ECO:0000256" key="1">
    <source>
        <dbReference type="SAM" id="MobiDB-lite"/>
    </source>
</evidence>
<dbReference type="Proteomes" id="UP001595851">
    <property type="component" value="Unassembled WGS sequence"/>
</dbReference>